<keyword evidence="2" id="KW-0813">Transport</keyword>
<dbReference type="PANTHER" id="PTHR30465">
    <property type="entry name" value="INNER MEMBRANE ABC TRANSPORTER"/>
    <property type="match status" value="1"/>
</dbReference>
<organism evidence="9 10">
    <name type="scientific">Symbiobacterium thermophilum</name>
    <dbReference type="NCBI Taxonomy" id="2734"/>
    <lineage>
        <taxon>Bacteria</taxon>
        <taxon>Bacillati</taxon>
        <taxon>Bacillota</taxon>
        <taxon>Clostridia</taxon>
        <taxon>Eubacteriales</taxon>
        <taxon>Symbiobacteriaceae</taxon>
        <taxon>Symbiobacterium</taxon>
    </lineage>
</organism>
<feature type="transmembrane region" description="Helical" evidence="7">
    <location>
        <begin position="15"/>
        <end position="42"/>
    </location>
</feature>
<feature type="domain" description="ABC transmembrane type-1" evidence="8">
    <location>
        <begin position="13"/>
        <end position="158"/>
    </location>
</feature>
<dbReference type="Proteomes" id="UP000194267">
    <property type="component" value="Unassembled WGS sequence"/>
</dbReference>
<comment type="subcellular location">
    <subcellularLocation>
        <location evidence="1">Cell membrane</location>
        <topology evidence="1">Multi-pass membrane protein</topology>
    </subcellularLocation>
</comment>
<evidence type="ECO:0000256" key="2">
    <source>
        <dbReference type="ARBA" id="ARBA00022448"/>
    </source>
</evidence>
<dbReference type="EMBL" id="LWLV01000260">
    <property type="protein sequence ID" value="OTA41725.1"/>
    <property type="molecule type" value="Genomic_DNA"/>
</dbReference>
<keyword evidence="4 7" id="KW-0812">Transmembrane</keyword>
<dbReference type="PANTHER" id="PTHR30465:SF74">
    <property type="entry name" value="OLIGOPEPTIDE TRANSPORT SYSTEM PERMEASE PROTEIN OPPB"/>
    <property type="match status" value="1"/>
</dbReference>
<dbReference type="InterPro" id="IPR000515">
    <property type="entry name" value="MetI-like"/>
</dbReference>
<evidence type="ECO:0000256" key="5">
    <source>
        <dbReference type="ARBA" id="ARBA00022989"/>
    </source>
</evidence>
<name>A0A1Y2T958_SYMTR</name>
<dbReference type="InterPro" id="IPR035906">
    <property type="entry name" value="MetI-like_sf"/>
</dbReference>
<accession>A0A1Y2T958</accession>
<keyword evidence="3" id="KW-1003">Cell membrane</keyword>
<dbReference type="Gene3D" id="1.10.3720.10">
    <property type="entry name" value="MetI-like"/>
    <property type="match status" value="1"/>
</dbReference>
<dbReference type="SUPFAM" id="SSF161098">
    <property type="entry name" value="MetI-like"/>
    <property type="match status" value="1"/>
</dbReference>
<evidence type="ECO:0000256" key="3">
    <source>
        <dbReference type="ARBA" id="ARBA00022475"/>
    </source>
</evidence>
<reference evidence="10" key="1">
    <citation type="submission" date="2016-04" db="EMBL/GenBank/DDBJ databases">
        <authorList>
            <person name="Antunes L.P."/>
            <person name="Martins L.F."/>
            <person name="Pereira R.V."/>
            <person name="Thomas A.M."/>
            <person name="Barbosa D."/>
            <person name="Nascimento L."/>
            <person name="Silva G.M."/>
            <person name="Condomitti G.W."/>
            <person name="Digiampietri L.A."/>
            <person name="Lombardi K.C."/>
            <person name="Ramos P.L."/>
            <person name="Quaggio R.B."/>
            <person name="Oliveira J.C."/>
            <person name="Pascon R.C."/>
            <person name="Cruz J.B."/>
            <person name="Silva A.M."/>
            <person name="Setubal J.C."/>
        </authorList>
    </citation>
    <scope>NUCLEOTIDE SEQUENCE [LARGE SCALE GENOMIC DNA]</scope>
</reference>
<dbReference type="GO" id="GO:0055085">
    <property type="term" value="P:transmembrane transport"/>
    <property type="evidence" value="ECO:0007669"/>
    <property type="project" value="InterPro"/>
</dbReference>
<dbReference type="GO" id="GO:0005886">
    <property type="term" value="C:plasma membrane"/>
    <property type="evidence" value="ECO:0007669"/>
    <property type="project" value="UniProtKB-SubCell"/>
</dbReference>
<evidence type="ECO:0000313" key="9">
    <source>
        <dbReference type="EMBL" id="OTA41725.1"/>
    </source>
</evidence>
<dbReference type="Pfam" id="PF00528">
    <property type="entry name" value="BPD_transp_1"/>
    <property type="match status" value="1"/>
</dbReference>
<evidence type="ECO:0000313" key="10">
    <source>
        <dbReference type="Proteomes" id="UP000194267"/>
    </source>
</evidence>
<sequence>MPVAWDEARPVASMVLPVACLALPPLVTVARITAQAMAGVYGQDYIRTARAKGLPERVVIYKHALAGALVPILDAMPGVLTVVFSNALVVELLFHYPGVTNLLQDAASPPGLVADLRRSLPPPDVPVLVAAGASLGLIFALLYAAVSVLRRVVDPRLRGRDLP</sequence>
<feature type="transmembrane region" description="Helical" evidence="7">
    <location>
        <begin position="63"/>
        <end position="84"/>
    </location>
</feature>
<evidence type="ECO:0000256" key="7">
    <source>
        <dbReference type="SAM" id="Phobius"/>
    </source>
</evidence>
<feature type="transmembrane region" description="Helical" evidence="7">
    <location>
        <begin position="127"/>
        <end position="149"/>
    </location>
</feature>
<evidence type="ECO:0000256" key="6">
    <source>
        <dbReference type="ARBA" id="ARBA00023136"/>
    </source>
</evidence>
<dbReference type="AlphaFoldDB" id="A0A1Y2T958"/>
<evidence type="ECO:0000256" key="1">
    <source>
        <dbReference type="ARBA" id="ARBA00004651"/>
    </source>
</evidence>
<protein>
    <recommendedName>
        <fullName evidence="8">ABC transmembrane type-1 domain-containing protein</fullName>
    </recommendedName>
</protein>
<gene>
    <name evidence="9" type="ORF">A6D92_04285</name>
</gene>
<evidence type="ECO:0000259" key="8">
    <source>
        <dbReference type="Pfam" id="PF00528"/>
    </source>
</evidence>
<comment type="caution">
    <text evidence="9">The sequence shown here is derived from an EMBL/GenBank/DDBJ whole genome shotgun (WGS) entry which is preliminary data.</text>
</comment>
<keyword evidence="5 7" id="KW-1133">Transmembrane helix</keyword>
<proteinExistence type="predicted"/>
<evidence type="ECO:0000256" key="4">
    <source>
        <dbReference type="ARBA" id="ARBA00022692"/>
    </source>
</evidence>
<keyword evidence="6 7" id="KW-0472">Membrane</keyword>